<gene>
    <name evidence="1" type="ORF">HOC_06893</name>
</gene>
<dbReference type="PATRIC" id="fig|1280953.3.peg.1396"/>
<dbReference type="STRING" id="1280953.HOC_06893"/>
<comment type="caution">
    <text evidence="1">The sequence shown here is derived from an EMBL/GenBank/DDBJ whole genome shotgun (WGS) entry which is preliminary data.</text>
</comment>
<proteinExistence type="predicted"/>
<sequence length="110" mass="12180">MFLLQPGFSDPAYPGDVFYCWHCALMEGLLASFPELAALIDVHRIAWPRPRTELVRLLGPDNQSCPVLILTGETADHEDVKHNGDVAFIDDKDAILRALSGRHGIPIPHP</sequence>
<dbReference type="Proteomes" id="UP000024942">
    <property type="component" value="Unassembled WGS sequence"/>
</dbReference>
<keyword evidence="2" id="KW-1185">Reference proteome</keyword>
<dbReference type="Pfam" id="PF11287">
    <property type="entry name" value="DUF3088"/>
    <property type="match status" value="1"/>
</dbReference>
<evidence type="ECO:0000313" key="2">
    <source>
        <dbReference type="Proteomes" id="UP000024942"/>
    </source>
</evidence>
<dbReference type="InterPro" id="IPR021439">
    <property type="entry name" value="DUF3088"/>
</dbReference>
<name>A0A059G8G4_9PROT</name>
<dbReference type="eggNOG" id="ENOG5031YUV">
    <property type="taxonomic scope" value="Bacteria"/>
</dbReference>
<reference evidence="1 2" key="1">
    <citation type="journal article" date="2014" name="Antonie Van Leeuwenhoek">
        <title>Hyphomonas beringensis sp. nov. and Hyphomonas chukchiensis sp. nov., isolated from surface seawater of the Bering Sea and Chukchi Sea.</title>
        <authorList>
            <person name="Li C."/>
            <person name="Lai Q."/>
            <person name="Li G."/>
            <person name="Dong C."/>
            <person name="Wang J."/>
            <person name="Liao Y."/>
            <person name="Shao Z."/>
        </authorList>
    </citation>
    <scope>NUCLEOTIDE SEQUENCE [LARGE SCALE GENOMIC DNA]</scope>
    <source>
        <strain evidence="1 2">SCH89</strain>
    </source>
</reference>
<dbReference type="EMBL" id="ARYL01000008">
    <property type="protein sequence ID" value="KDA03111.1"/>
    <property type="molecule type" value="Genomic_DNA"/>
</dbReference>
<evidence type="ECO:0008006" key="3">
    <source>
        <dbReference type="Google" id="ProtNLM"/>
    </source>
</evidence>
<organism evidence="1 2">
    <name type="scientific">Hyphomonas oceanitis SCH89</name>
    <dbReference type="NCBI Taxonomy" id="1280953"/>
    <lineage>
        <taxon>Bacteria</taxon>
        <taxon>Pseudomonadati</taxon>
        <taxon>Pseudomonadota</taxon>
        <taxon>Alphaproteobacteria</taxon>
        <taxon>Hyphomonadales</taxon>
        <taxon>Hyphomonadaceae</taxon>
        <taxon>Hyphomonas</taxon>
    </lineage>
</organism>
<accession>A0A059G8G4</accession>
<protein>
    <recommendedName>
        <fullName evidence="3">DUF3088 domain-containing protein</fullName>
    </recommendedName>
</protein>
<dbReference type="AlphaFoldDB" id="A0A059G8G4"/>
<evidence type="ECO:0000313" key="1">
    <source>
        <dbReference type="EMBL" id="KDA03111.1"/>
    </source>
</evidence>